<dbReference type="OrthoDB" id="7305308at2759"/>
<dbReference type="Pfam" id="PF00583">
    <property type="entry name" value="Acetyltransf_1"/>
    <property type="match status" value="1"/>
</dbReference>
<dbReference type="Proteomes" id="UP000050761">
    <property type="component" value="Unassembled WGS sequence"/>
</dbReference>
<dbReference type="GO" id="GO:0008080">
    <property type="term" value="F:N-acetyltransferase activity"/>
    <property type="evidence" value="ECO:0007669"/>
    <property type="project" value="TreeGrafter"/>
</dbReference>
<reference evidence="7" key="2">
    <citation type="submission" date="2019-09" db="UniProtKB">
        <authorList>
            <consortium name="WormBaseParasite"/>
        </authorList>
    </citation>
    <scope>IDENTIFICATION</scope>
</reference>
<accession>A0A3P8DE02</accession>
<feature type="domain" description="N-acetyltransferase" evidence="4">
    <location>
        <begin position="2"/>
        <end position="135"/>
    </location>
</feature>
<gene>
    <name evidence="5" type="ORF">HPBE_LOCUS25191</name>
</gene>
<dbReference type="AlphaFoldDB" id="A0A183GR72"/>
<evidence type="ECO:0000256" key="3">
    <source>
        <dbReference type="ARBA" id="ARBA00023315"/>
    </source>
</evidence>
<comment type="similarity">
    <text evidence="1">Belongs to the acetyltransferase family.</text>
</comment>
<keyword evidence="3" id="KW-0012">Acyltransferase</keyword>
<accession>A0A183GR72</accession>
<name>A0A183GR72_HELPZ</name>
<dbReference type="InterPro" id="IPR016181">
    <property type="entry name" value="Acyl_CoA_acyltransferase"/>
</dbReference>
<evidence type="ECO:0000313" key="5">
    <source>
        <dbReference type="EMBL" id="VDP49592.1"/>
    </source>
</evidence>
<dbReference type="PANTHER" id="PTHR10545:SF29">
    <property type="entry name" value="GH14572P-RELATED"/>
    <property type="match status" value="1"/>
</dbReference>
<keyword evidence="6" id="KW-1185">Reference proteome</keyword>
<dbReference type="FunFam" id="3.40.630.30:FF:000064">
    <property type="entry name" value="GNAT family acetyltransferase"/>
    <property type="match status" value="1"/>
</dbReference>
<evidence type="ECO:0000313" key="7">
    <source>
        <dbReference type="WBParaSite" id="HPBE_0002519201-mRNA-1"/>
    </source>
</evidence>
<reference evidence="5 6" key="1">
    <citation type="submission" date="2018-11" db="EMBL/GenBank/DDBJ databases">
        <authorList>
            <consortium name="Pathogen Informatics"/>
        </authorList>
    </citation>
    <scope>NUCLEOTIDE SEQUENCE [LARGE SCALE GENOMIC DNA]</scope>
</reference>
<proteinExistence type="inferred from homology"/>
<sequence>MSMVRELAEFEKMPEHVKIDESRLAADLEKRAVDGFVLREGDEPAAMLLFYYAYSTWSGQYIHMEDLYVRPAFRRKGYGRMLWKELGQLAKELKVERLQWNVLDWNSNAIAFYETVPCENLTKTEGWLLYRLDAQGIAALAESPSTSPS</sequence>
<evidence type="ECO:0000259" key="4">
    <source>
        <dbReference type="PROSITE" id="PS51186"/>
    </source>
</evidence>
<protein>
    <submittedName>
        <fullName evidence="7">N-acetyltransferase domain-containing protein</fullName>
    </submittedName>
</protein>
<dbReference type="PANTHER" id="PTHR10545">
    <property type="entry name" value="DIAMINE N-ACETYLTRANSFERASE"/>
    <property type="match status" value="1"/>
</dbReference>
<dbReference type="CDD" id="cd04301">
    <property type="entry name" value="NAT_SF"/>
    <property type="match status" value="1"/>
</dbReference>
<dbReference type="InterPro" id="IPR000182">
    <property type="entry name" value="GNAT_dom"/>
</dbReference>
<dbReference type="SUPFAM" id="SSF55729">
    <property type="entry name" value="Acyl-CoA N-acyltransferases (Nat)"/>
    <property type="match status" value="1"/>
</dbReference>
<evidence type="ECO:0000256" key="1">
    <source>
        <dbReference type="ARBA" id="ARBA00008694"/>
    </source>
</evidence>
<evidence type="ECO:0000256" key="2">
    <source>
        <dbReference type="ARBA" id="ARBA00022679"/>
    </source>
</evidence>
<organism evidence="6 7">
    <name type="scientific">Heligmosomoides polygyrus</name>
    <name type="common">Parasitic roundworm</name>
    <dbReference type="NCBI Taxonomy" id="6339"/>
    <lineage>
        <taxon>Eukaryota</taxon>
        <taxon>Metazoa</taxon>
        <taxon>Ecdysozoa</taxon>
        <taxon>Nematoda</taxon>
        <taxon>Chromadorea</taxon>
        <taxon>Rhabditida</taxon>
        <taxon>Rhabditina</taxon>
        <taxon>Rhabditomorpha</taxon>
        <taxon>Strongyloidea</taxon>
        <taxon>Heligmosomidae</taxon>
        <taxon>Heligmosomoides</taxon>
    </lineage>
</organism>
<dbReference type="Gene3D" id="3.40.630.30">
    <property type="match status" value="1"/>
</dbReference>
<dbReference type="WBParaSite" id="HPBE_0002519201-mRNA-1">
    <property type="protein sequence ID" value="HPBE_0002519201-mRNA-1"/>
    <property type="gene ID" value="HPBE_0002519201"/>
</dbReference>
<dbReference type="PROSITE" id="PS51186">
    <property type="entry name" value="GNAT"/>
    <property type="match status" value="1"/>
</dbReference>
<evidence type="ECO:0000313" key="6">
    <source>
        <dbReference type="Proteomes" id="UP000050761"/>
    </source>
</evidence>
<dbReference type="InterPro" id="IPR051016">
    <property type="entry name" value="Diverse_Substrate_AcTransf"/>
</dbReference>
<dbReference type="EMBL" id="UZAH01037489">
    <property type="protein sequence ID" value="VDP49592.1"/>
    <property type="molecule type" value="Genomic_DNA"/>
</dbReference>
<keyword evidence="2" id="KW-0808">Transferase</keyword>